<dbReference type="PANTHER" id="PTHR30007">
    <property type="entry name" value="PHP DOMAIN PROTEIN"/>
    <property type="match status" value="1"/>
</dbReference>
<proteinExistence type="predicted"/>
<dbReference type="EMBL" id="JAMLDX010000056">
    <property type="protein sequence ID" value="MCP3733265.1"/>
    <property type="molecule type" value="Genomic_DNA"/>
</dbReference>
<evidence type="ECO:0000259" key="2">
    <source>
        <dbReference type="Pfam" id="PF13340"/>
    </source>
</evidence>
<dbReference type="InterPro" id="IPR002559">
    <property type="entry name" value="Transposase_11"/>
</dbReference>
<dbReference type="Proteomes" id="UP001139451">
    <property type="component" value="Unassembled WGS sequence"/>
</dbReference>
<dbReference type="GO" id="GO:0003677">
    <property type="term" value="F:DNA binding"/>
    <property type="evidence" value="ECO:0007669"/>
    <property type="project" value="InterPro"/>
</dbReference>
<dbReference type="PANTHER" id="PTHR30007:SF1">
    <property type="entry name" value="BLR1914 PROTEIN"/>
    <property type="match status" value="1"/>
</dbReference>
<evidence type="ECO:0000259" key="1">
    <source>
        <dbReference type="Pfam" id="PF01609"/>
    </source>
</evidence>
<reference evidence="3" key="1">
    <citation type="submission" date="2022-05" db="EMBL/GenBank/DDBJ databases">
        <title>Sphingomonas sp. strain MG17 Genome sequencing and assembly.</title>
        <authorList>
            <person name="Kim I."/>
        </authorList>
    </citation>
    <scope>NUCLEOTIDE SEQUENCE</scope>
    <source>
        <strain evidence="3">MG17</strain>
    </source>
</reference>
<name>A0A9X2HV61_9SPHN</name>
<gene>
    <name evidence="3" type="ORF">M9978_22940</name>
</gene>
<dbReference type="RefSeq" id="WP_254297499.1">
    <property type="nucleotide sequence ID" value="NZ_JAMLDX010000056.1"/>
</dbReference>
<dbReference type="NCBIfam" id="NF033580">
    <property type="entry name" value="transpos_IS5_3"/>
    <property type="match status" value="1"/>
</dbReference>
<dbReference type="SUPFAM" id="SSF53098">
    <property type="entry name" value="Ribonuclease H-like"/>
    <property type="match status" value="1"/>
</dbReference>
<organism evidence="3 4">
    <name type="scientific">Sphingomonas tagetis</name>
    <dbReference type="NCBI Taxonomy" id="2949092"/>
    <lineage>
        <taxon>Bacteria</taxon>
        <taxon>Pseudomonadati</taxon>
        <taxon>Pseudomonadota</taxon>
        <taxon>Alphaproteobacteria</taxon>
        <taxon>Sphingomonadales</taxon>
        <taxon>Sphingomonadaceae</taxon>
        <taxon>Sphingomonas</taxon>
    </lineage>
</organism>
<protein>
    <submittedName>
        <fullName evidence="3">IS5 family transposase</fullName>
    </submittedName>
</protein>
<dbReference type="InterPro" id="IPR025161">
    <property type="entry name" value="IS402-like_dom"/>
</dbReference>
<dbReference type="AlphaFoldDB" id="A0A9X2HV61"/>
<accession>A0A9X2HV61</accession>
<evidence type="ECO:0000313" key="3">
    <source>
        <dbReference type="EMBL" id="MCP3733265.1"/>
    </source>
</evidence>
<dbReference type="GO" id="GO:0006313">
    <property type="term" value="P:DNA transposition"/>
    <property type="evidence" value="ECO:0007669"/>
    <property type="project" value="InterPro"/>
</dbReference>
<dbReference type="GO" id="GO:0004803">
    <property type="term" value="F:transposase activity"/>
    <property type="evidence" value="ECO:0007669"/>
    <property type="project" value="InterPro"/>
</dbReference>
<feature type="domain" description="Insertion element IS402-like" evidence="2">
    <location>
        <begin position="7"/>
        <end position="77"/>
    </location>
</feature>
<feature type="domain" description="Transposase IS4-like" evidence="1">
    <location>
        <begin position="86"/>
        <end position="247"/>
    </location>
</feature>
<dbReference type="Pfam" id="PF13340">
    <property type="entry name" value="DUF4096"/>
    <property type="match status" value="1"/>
</dbReference>
<evidence type="ECO:0000313" key="4">
    <source>
        <dbReference type="Proteomes" id="UP001139451"/>
    </source>
</evidence>
<dbReference type="Pfam" id="PF01609">
    <property type="entry name" value="DDE_Tnp_1"/>
    <property type="match status" value="1"/>
</dbReference>
<sequence>MSDLYWLTDEQMARLEPYFPKSHGRPRVDDRRVLSGIIFVNRNGLRWRDAPRDYGPHKTLYNRWKRWGEAGVFARMMEGLSSTGADRKTVMIDATYLKAHRTASSLAVKKGNLGRLIGRTKGGMNTKLHAVTDANGRPLSFFMTAGQISDYIGAAALLDELPKAQWLLADRGYDADWFREALEEKGIKPCIPGRKSRNEPIRYDKRRYRRRSRIEIMFGRLKDWRRVATRYDRCPTAFFSAIALAATVIFWL</sequence>
<dbReference type="InterPro" id="IPR012337">
    <property type="entry name" value="RNaseH-like_sf"/>
</dbReference>
<comment type="caution">
    <text evidence="3">The sequence shown here is derived from an EMBL/GenBank/DDBJ whole genome shotgun (WGS) entry which is preliminary data.</text>
</comment>
<keyword evidence="4" id="KW-1185">Reference proteome</keyword>